<organism evidence="2 3">
    <name type="scientific">Kitasatospora xanthocidica</name>
    <dbReference type="NCBI Taxonomy" id="83382"/>
    <lineage>
        <taxon>Bacteria</taxon>
        <taxon>Bacillati</taxon>
        <taxon>Actinomycetota</taxon>
        <taxon>Actinomycetes</taxon>
        <taxon>Kitasatosporales</taxon>
        <taxon>Streptomycetaceae</taxon>
        <taxon>Kitasatospora</taxon>
    </lineage>
</organism>
<keyword evidence="3" id="KW-1185">Reference proteome</keyword>
<name>A0A373A364_9ACTN</name>
<dbReference type="InterPro" id="IPR015424">
    <property type="entry name" value="PyrdxlP-dep_Trfase"/>
</dbReference>
<keyword evidence="2" id="KW-0808">Transferase</keyword>
<dbReference type="Pfam" id="PF00155">
    <property type="entry name" value="Aminotran_1_2"/>
    <property type="match status" value="1"/>
</dbReference>
<dbReference type="GO" id="GO:0030170">
    <property type="term" value="F:pyridoxal phosphate binding"/>
    <property type="evidence" value="ECO:0007669"/>
    <property type="project" value="InterPro"/>
</dbReference>
<dbReference type="Proteomes" id="UP000263377">
    <property type="component" value="Unassembled WGS sequence"/>
</dbReference>
<reference evidence="2 3" key="1">
    <citation type="submission" date="2018-08" db="EMBL/GenBank/DDBJ databases">
        <title>Diversity &amp; Physiological Properties of Lignin-Decomposing Actinobacteria from Soil.</title>
        <authorList>
            <person name="Roh S.G."/>
            <person name="Kim S.B."/>
        </authorList>
    </citation>
    <scope>NUCLEOTIDE SEQUENCE [LARGE SCALE GENOMIC DNA]</scope>
    <source>
        <strain evidence="2 3">MMS17-GH009</strain>
    </source>
</reference>
<dbReference type="GO" id="GO:0008483">
    <property type="term" value="F:transaminase activity"/>
    <property type="evidence" value="ECO:0007669"/>
    <property type="project" value="UniProtKB-KW"/>
</dbReference>
<proteinExistence type="predicted"/>
<gene>
    <name evidence="2" type="ORF">DR950_34615</name>
</gene>
<dbReference type="InterPro" id="IPR004839">
    <property type="entry name" value="Aminotransferase_I/II_large"/>
</dbReference>
<evidence type="ECO:0000259" key="1">
    <source>
        <dbReference type="Pfam" id="PF00155"/>
    </source>
</evidence>
<evidence type="ECO:0000313" key="3">
    <source>
        <dbReference type="Proteomes" id="UP000263377"/>
    </source>
</evidence>
<protein>
    <submittedName>
        <fullName evidence="2">Aminotransferase class I/II-fold pyridoxal phosphate-dependent enzyme</fullName>
    </submittedName>
</protein>
<dbReference type="RefSeq" id="WP_117490515.1">
    <property type="nucleotide sequence ID" value="NZ_QVIG01000001.1"/>
</dbReference>
<evidence type="ECO:0000313" key="2">
    <source>
        <dbReference type="EMBL" id="RGD62204.1"/>
    </source>
</evidence>
<dbReference type="SUPFAM" id="SSF53383">
    <property type="entry name" value="PLP-dependent transferases"/>
    <property type="match status" value="1"/>
</dbReference>
<dbReference type="AlphaFoldDB" id="A0A373A364"/>
<dbReference type="InterPro" id="IPR015421">
    <property type="entry name" value="PyrdxlP-dep_Trfase_major"/>
</dbReference>
<comment type="caution">
    <text evidence="2">The sequence shown here is derived from an EMBL/GenBank/DDBJ whole genome shotgun (WGS) entry which is preliminary data.</text>
</comment>
<feature type="domain" description="Aminotransferase class I/classII large" evidence="1">
    <location>
        <begin position="23"/>
        <end position="316"/>
    </location>
</feature>
<dbReference type="Gene3D" id="3.40.640.10">
    <property type="entry name" value="Type I PLP-dependent aspartate aminotransferase-like (Major domain)"/>
    <property type="match status" value="1"/>
</dbReference>
<dbReference type="EMBL" id="QVIG01000001">
    <property type="protein sequence ID" value="RGD62204.1"/>
    <property type="molecule type" value="Genomic_DNA"/>
</dbReference>
<keyword evidence="2" id="KW-0032">Aminotransferase</keyword>
<sequence>MLDLGGPPRPWPPALVRRFGAAHDRALARADCWSTPPAQGDPELLERLAELFGAPPERTVVTGGVRQFAGSWAGRTRTALVERPGFADIGPVLAGASEVRALAWEDLPGAARGGPEPVTVWVTSPYRNPDGRSLDAAGRLALAELAAEGHQVVVNQVYRWFAPPEEPPDGCWGVTSLAKLCGGGSRLGWATLPDPSAALPTLRAAGPATTWQRAWAGFLDRSALTSLVRACVEPTLEARRLFTERLGELLGWEFTGGGMSLLLSWRGATEERVLAELAGLDLVVGPGSAFDAPPGSVRLAFSGVDAREAVRAADRVARLAARTAGALAPAA</sequence>
<accession>A0A373A364</accession>